<proteinExistence type="predicted"/>
<reference evidence="5 6" key="1">
    <citation type="submission" date="2024-04" db="EMBL/GenBank/DDBJ databases">
        <authorList>
            <person name="Rising A."/>
            <person name="Reimegard J."/>
            <person name="Sonavane S."/>
            <person name="Akerstrom W."/>
            <person name="Nylinder S."/>
            <person name="Hedman E."/>
            <person name="Kallberg Y."/>
        </authorList>
    </citation>
    <scope>NUCLEOTIDE SEQUENCE [LARGE SCALE GENOMIC DNA]</scope>
</reference>
<protein>
    <recommendedName>
        <fullName evidence="4">C-type lectin domain-containing protein</fullName>
    </recommendedName>
</protein>
<keyword evidence="1" id="KW-1015">Disulfide bond</keyword>
<dbReference type="InterPro" id="IPR001304">
    <property type="entry name" value="C-type_lectin-like"/>
</dbReference>
<dbReference type="InterPro" id="IPR018378">
    <property type="entry name" value="C-type_lectin_CS"/>
</dbReference>
<keyword evidence="3" id="KW-0732">Signal</keyword>
<name>A0AAV1ZD33_9ARAC</name>
<feature type="signal peptide" evidence="3">
    <location>
        <begin position="1"/>
        <end position="22"/>
    </location>
</feature>
<keyword evidence="2" id="KW-0472">Membrane</keyword>
<dbReference type="InterPro" id="IPR016187">
    <property type="entry name" value="CTDL_fold"/>
</dbReference>
<evidence type="ECO:0000259" key="4">
    <source>
        <dbReference type="PROSITE" id="PS50041"/>
    </source>
</evidence>
<comment type="caution">
    <text evidence="5">The sequence shown here is derived from an EMBL/GenBank/DDBJ whole genome shotgun (WGS) entry which is preliminary data.</text>
</comment>
<dbReference type="SMART" id="SM00034">
    <property type="entry name" value="CLECT"/>
    <property type="match status" value="7"/>
</dbReference>
<dbReference type="Proteomes" id="UP001497382">
    <property type="component" value="Unassembled WGS sequence"/>
</dbReference>
<feature type="domain" description="C-type lectin" evidence="4">
    <location>
        <begin position="296"/>
        <end position="413"/>
    </location>
</feature>
<feature type="domain" description="C-type lectin" evidence="4">
    <location>
        <begin position="594"/>
        <end position="728"/>
    </location>
</feature>
<dbReference type="PANTHER" id="PTHR22803">
    <property type="entry name" value="MANNOSE, PHOSPHOLIPASE, LECTIN RECEPTOR RELATED"/>
    <property type="match status" value="1"/>
</dbReference>
<feature type="domain" description="C-type lectin" evidence="4">
    <location>
        <begin position="754"/>
        <end position="871"/>
    </location>
</feature>
<feature type="chain" id="PRO_5043864186" description="C-type lectin domain-containing protein" evidence="3">
    <location>
        <begin position="23"/>
        <end position="1082"/>
    </location>
</feature>
<dbReference type="Pfam" id="PF00059">
    <property type="entry name" value="Lectin_C"/>
    <property type="match status" value="6"/>
</dbReference>
<dbReference type="PROSITE" id="PS00615">
    <property type="entry name" value="C_TYPE_LECTIN_1"/>
    <property type="match status" value="1"/>
</dbReference>
<evidence type="ECO:0000313" key="6">
    <source>
        <dbReference type="Proteomes" id="UP001497382"/>
    </source>
</evidence>
<evidence type="ECO:0000256" key="1">
    <source>
        <dbReference type="ARBA" id="ARBA00023157"/>
    </source>
</evidence>
<accession>A0AAV1ZD33</accession>
<dbReference type="EMBL" id="CAXIEN010000042">
    <property type="protein sequence ID" value="CAL1269671.1"/>
    <property type="molecule type" value="Genomic_DNA"/>
</dbReference>
<dbReference type="Gene3D" id="3.10.100.10">
    <property type="entry name" value="Mannose-Binding Protein A, subunit A"/>
    <property type="match status" value="7"/>
</dbReference>
<gene>
    <name evidence="5" type="ORF">LARSCL_LOCUS4866</name>
</gene>
<feature type="domain" description="C-type lectin" evidence="4">
    <location>
        <begin position="898"/>
        <end position="1004"/>
    </location>
</feature>
<dbReference type="AlphaFoldDB" id="A0AAV1ZD33"/>
<feature type="transmembrane region" description="Helical" evidence="2">
    <location>
        <begin position="1040"/>
        <end position="1066"/>
    </location>
</feature>
<keyword evidence="6" id="KW-1185">Reference proteome</keyword>
<dbReference type="InterPro" id="IPR016186">
    <property type="entry name" value="C-type_lectin-like/link_sf"/>
</dbReference>
<organism evidence="5 6">
    <name type="scientific">Larinioides sclopetarius</name>
    <dbReference type="NCBI Taxonomy" id="280406"/>
    <lineage>
        <taxon>Eukaryota</taxon>
        <taxon>Metazoa</taxon>
        <taxon>Ecdysozoa</taxon>
        <taxon>Arthropoda</taxon>
        <taxon>Chelicerata</taxon>
        <taxon>Arachnida</taxon>
        <taxon>Araneae</taxon>
        <taxon>Araneomorphae</taxon>
        <taxon>Entelegynae</taxon>
        <taxon>Araneoidea</taxon>
        <taxon>Araneidae</taxon>
        <taxon>Larinioides</taxon>
    </lineage>
</organism>
<keyword evidence="2" id="KW-1133">Transmembrane helix</keyword>
<sequence length="1082" mass="123348">MDKMRVLPLAILFLVVSTGAFGCNQEWTSYNGSCYKFETKALDIRMARKYCQVLKGDLAFINLNATTLIGFDSANKYWVTEDSIRLTNMDAPPPFQCPYLYQQTLKYGDCNDEHFFICEEAQEDPTHRCPENWVLLDSKCYRAVDQQSNFTVSLAACHDEQGQLAILDDEEKEKNAQAVIIGKDNIYLIGADRENGTFKWFNGKPFNPSCPVCTLLTSNGSCLGIKSSSRHPTMFQWENVECSAINSFLCEREVISVDVSTSSMTTSPPTTPPPTTPISLPPLLCPIGYNWKAFKDTNYCFWETTYESERLNWYQARQFCQAYGGDLATYRDSQEEDIGLGGAKGHYKGLWFGLRRGDDDIFRWVDGTELNYTNWDYDEPNLRSKSKYCASHASGNAKWELDYCGVRRWFICKAPKVRNPTLPDTSFPKTQCNFSSSPFYRHRWYLYKNHCYLIHDEPKYSWDLALNFCRDNEAHLVSIHSFNETDFILFASNIVSSSDYWTGLASKGLGSSFTWSDGTPLDFWYWFNDSGPNQTESMNTCVSFDPLRGFWKTAHCNKLQGVICKRGINATYDFPTQEPVVVLPGNCERGWYPQGNKCYKVFGKKWTQRLSWTSAQKACENESATLASIHNDDQQNFLTDLMLEIDDDAWIGLENLHRGSLFQWVDNSALDYANWDVNEPSLANDDEDGELFYTSSYERTCVEISYGKENMGKWNDVSCYQSNAYICQKFKDPNITTPSEDPFSCVNITGWSRLGTSCFNIFEGNYSKLSWTEAQGRCRAYGVDLVSFKNSATAVFLSKRITAKGEFFWTGIRETEESKFGTVDGKRLKISNWLPEQPKLVSSFMDNCVAMNAQGRWVVRSCREKLSFVCEWNLDSENDIAVDESHLCPKSYGWQDIGGDMCVKTSFIRKTWNDAMYDCFQHGGSLVTFHSAKDLHNFVNYVNTNYRYTSVHIGLGRRKDGSYMWADYSPVDFTAWDPDDPPSTAKDCVELDMKTEKWKKVHCDDIRRNYFCSASKNRNAEADALAFNSTKGENIVGKKLAAGGIVGIVICLLVVSAIIGVTVYYLCPRERHGNLLVPESQL</sequence>
<feature type="domain" description="C-type lectin" evidence="4">
    <location>
        <begin position="447"/>
        <end position="565"/>
    </location>
</feature>
<keyword evidence="2" id="KW-0812">Transmembrane</keyword>
<dbReference type="PROSITE" id="PS51257">
    <property type="entry name" value="PROKAR_LIPOPROTEIN"/>
    <property type="match status" value="1"/>
</dbReference>
<evidence type="ECO:0000256" key="2">
    <source>
        <dbReference type="SAM" id="Phobius"/>
    </source>
</evidence>
<dbReference type="SUPFAM" id="SSF56436">
    <property type="entry name" value="C-type lectin-like"/>
    <property type="match status" value="7"/>
</dbReference>
<evidence type="ECO:0000313" key="5">
    <source>
        <dbReference type="EMBL" id="CAL1269671.1"/>
    </source>
</evidence>
<dbReference type="PROSITE" id="PS50041">
    <property type="entry name" value="C_TYPE_LECTIN_2"/>
    <property type="match status" value="6"/>
</dbReference>
<dbReference type="InterPro" id="IPR050111">
    <property type="entry name" value="C-type_lectin/snaclec_domain"/>
</dbReference>
<feature type="domain" description="C-type lectin" evidence="4">
    <location>
        <begin position="136"/>
        <end position="251"/>
    </location>
</feature>
<dbReference type="CDD" id="cd00037">
    <property type="entry name" value="CLECT"/>
    <property type="match status" value="5"/>
</dbReference>
<evidence type="ECO:0000256" key="3">
    <source>
        <dbReference type="SAM" id="SignalP"/>
    </source>
</evidence>